<dbReference type="Gene3D" id="3.30.360.10">
    <property type="entry name" value="Dihydrodipicolinate Reductase, domain 2"/>
    <property type="match status" value="1"/>
</dbReference>
<keyword evidence="6 13" id="KW-0560">Oxidoreductase</keyword>
<dbReference type="GO" id="GO:0051287">
    <property type="term" value="F:NAD binding"/>
    <property type="evidence" value="ECO:0007669"/>
    <property type="project" value="UniProtKB-UniRule"/>
</dbReference>
<dbReference type="HAMAP" id="MF_00102">
    <property type="entry name" value="DapB"/>
    <property type="match status" value="1"/>
</dbReference>
<dbReference type="PANTHER" id="PTHR20836:SF0">
    <property type="entry name" value="4-HYDROXY-TETRAHYDRODIPICOLINATE REDUCTASE 1, CHLOROPLASTIC-RELATED"/>
    <property type="match status" value="1"/>
</dbReference>
<dbReference type="InterPro" id="IPR023940">
    <property type="entry name" value="DHDPR_bac"/>
</dbReference>
<keyword evidence="17" id="KW-1185">Reference proteome</keyword>
<dbReference type="Gene3D" id="3.40.50.720">
    <property type="entry name" value="NAD(P)-binding Rossmann-like Domain"/>
    <property type="match status" value="1"/>
</dbReference>
<dbReference type="SUPFAM" id="SSF55347">
    <property type="entry name" value="Glyceraldehyde-3-phosphate dehydrogenase-like, C-terminal domain"/>
    <property type="match status" value="1"/>
</dbReference>
<evidence type="ECO:0000256" key="4">
    <source>
        <dbReference type="ARBA" id="ARBA00022857"/>
    </source>
</evidence>
<dbReference type="PIRSF" id="PIRSF000161">
    <property type="entry name" value="DHPR"/>
    <property type="match status" value="1"/>
</dbReference>
<organism evidence="16 17">
    <name type="scientific">Aliikangiella coralliicola</name>
    <dbReference type="NCBI Taxonomy" id="2592383"/>
    <lineage>
        <taxon>Bacteria</taxon>
        <taxon>Pseudomonadati</taxon>
        <taxon>Pseudomonadota</taxon>
        <taxon>Gammaproteobacteria</taxon>
        <taxon>Oceanospirillales</taxon>
        <taxon>Pleioneaceae</taxon>
        <taxon>Aliikangiella</taxon>
    </lineage>
</organism>
<reference evidence="16 17" key="1">
    <citation type="submission" date="2019-07" db="EMBL/GenBank/DDBJ databases">
        <title>Draft genome for Aliikangiella sp. M105.</title>
        <authorList>
            <person name="Wang G."/>
        </authorList>
    </citation>
    <scope>NUCLEOTIDE SEQUENCE [LARGE SCALE GENOMIC DNA]</scope>
    <source>
        <strain evidence="16 17">M105</strain>
    </source>
</reference>
<keyword evidence="4 13" id="KW-0521">NADP</keyword>
<comment type="catalytic activity">
    <reaction evidence="11 13">
        <text>(S)-2,3,4,5-tetrahydrodipicolinate + NADP(+) + H2O = (2S,4S)-4-hydroxy-2,3,4,5-tetrahydrodipicolinate + NADPH + H(+)</text>
        <dbReference type="Rhea" id="RHEA:35331"/>
        <dbReference type="ChEBI" id="CHEBI:15377"/>
        <dbReference type="ChEBI" id="CHEBI:15378"/>
        <dbReference type="ChEBI" id="CHEBI:16845"/>
        <dbReference type="ChEBI" id="CHEBI:57783"/>
        <dbReference type="ChEBI" id="CHEBI:58349"/>
        <dbReference type="ChEBI" id="CHEBI:67139"/>
        <dbReference type="EC" id="1.17.1.8"/>
    </reaction>
</comment>
<accession>A0A545UGP0</accession>
<evidence type="ECO:0000256" key="3">
    <source>
        <dbReference type="ARBA" id="ARBA00022605"/>
    </source>
</evidence>
<proteinExistence type="inferred from homology"/>
<comment type="caution">
    <text evidence="13">Lacks conserved residue(s) required for the propagation of feature annotation.</text>
</comment>
<dbReference type="SUPFAM" id="SSF51735">
    <property type="entry name" value="NAD(P)-binding Rossmann-fold domains"/>
    <property type="match status" value="1"/>
</dbReference>
<evidence type="ECO:0000256" key="1">
    <source>
        <dbReference type="ARBA" id="ARBA00006642"/>
    </source>
</evidence>
<feature type="binding site" evidence="13">
    <location>
        <begin position="93"/>
        <end position="95"/>
    </location>
    <ligand>
        <name>NAD(+)</name>
        <dbReference type="ChEBI" id="CHEBI:57540"/>
    </ligand>
</feature>
<keyword evidence="2 13" id="KW-0963">Cytoplasm</keyword>
<comment type="caution">
    <text evidence="16">The sequence shown here is derived from an EMBL/GenBank/DDBJ whole genome shotgun (WGS) entry which is preliminary data.</text>
</comment>
<keyword evidence="8 13" id="KW-0457">Lysine biosynthesis</keyword>
<dbReference type="OrthoDB" id="9790352at2"/>
<evidence type="ECO:0000256" key="5">
    <source>
        <dbReference type="ARBA" id="ARBA00022915"/>
    </source>
</evidence>
<comment type="similarity">
    <text evidence="1 13">Belongs to the DapB family.</text>
</comment>
<evidence type="ECO:0000256" key="11">
    <source>
        <dbReference type="ARBA" id="ARBA00049080"/>
    </source>
</evidence>
<keyword evidence="7 13" id="KW-0520">NAD</keyword>
<feature type="domain" description="Dihydrodipicolinate reductase N-terminal" evidence="14">
    <location>
        <begin position="4"/>
        <end position="119"/>
    </location>
</feature>
<dbReference type="CDD" id="cd02274">
    <property type="entry name" value="DHDPR_N"/>
    <property type="match status" value="1"/>
</dbReference>
<feature type="binding site" evidence="13">
    <location>
        <begin position="160"/>
        <end position="161"/>
    </location>
    <ligand>
        <name>(S)-2,3,4,5-tetrahydrodipicolinate</name>
        <dbReference type="ChEBI" id="CHEBI:16845"/>
    </ligand>
</feature>
<dbReference type="PROSITE" id="PS01298">
    <property type="entry name" value="DAPB"/>
    <property type="match status" value="1"/>
</dbReference>
<evidence type="ECO:0000313" key="17">
    <source>
        <dbReference type="Proteomes" id="UP000315439"/>
    </source>
</evidence>
<dbReference type="GO" id="GO:0009089">
    <property type="term" value="P:lysine biosynthetic process via diaminopimelate"/>
    <property type="evidence" value="ECO:0007669"/>
    <property type="project" value="UniProtKB-UniRule"/>
</dbReference>
<dbReference type="EC" id="1.17.1.8" evidence="10 13"/>
<dbReference type="GO" id="GO:0050661">
    <property type="term" value="F:NADP binding"/>
    <property type="evidence" value="ECO:0007669"/>
    <property type="project" value="UniProtKB-UniRule"/>
</dbReference>
<comment type="subunit">
    <text evidence="13">Homotetramer.</text>
</comment>
<dbReference type="InterPro" id="IPR022663">
    <property type="entry name" value="DapB_C"/>
</dbReference>
<evidence type="ECO:0000256" key="9">
    <source>
        <dbReference type="ARBA" id="ARBA00037922"/>
    </source>
</evidence>
<dbReference type="InterPro" id="IPR022664">
    <property type="entry name" value="DapB_N_CS"/>
</dbReference>
<dbReference type="GO" id="GO:0019877">
    <property type="term" value="P:diaminopimelate biosynthetic process"/>
    <property type="evidence" value="ECO:0007669"/>
    <property type="project" value="UniProtKB-UniRule"/>
</dbReference>
<dbReference type="GO" id="GO:0016726">
    <property type="term" value="F:oxidoreductase activity, acting on CH or CH2 groups, NAD or NADP as acceptor"/>
    <property type="evidence" value="ECO:0007669"/>
    <property type="project" value="UniProtKB-UniRule"/>
</dbReference>
<feature type="binding site" evidence="13">
    <location>
        <begin position="117"/>
        <end position="120"/>
    </location>
    <ligand>
        <name>NAD(+)</name>
        <dbReference type="ChEBI" id="CHEBI:57540"/>
    </ligand>
</feature>
<comment type="pathway">
    <text evidence="9 13">Amino-acid biosynthesis; L-lysine biosynthesis via DAP pathway; (S)-tetrahydrodipicolinate from L-aspartate: step 4/4.</text>
</comment>
<feature type="active site" description="Proton donor" evidence="13">
    <location>
        <position position="154"/>
    </location>
</feature>
<dbReference type="InterPro" id="IPR000846">
    <property type="entry name" value="DapB_N"/>
</dbReference>
<comment type="function">
    <text evidence="13">Catalyzes the conversion of 4-hydroxy-tetrahydrodipicolinate (HTPA) to tetrahydrodipicolinate.</text>
</comment>
<dbReference type="InterPro" id="IPR036291">
    <property type="entry name" value="NAD(P)-bd_dom_sf"/>
</dbReference>
<comment type="catalytic activity">
    <reaction evidence="12 13">
        <text>(S)-2,3,4,5-tetrahydrodipicolinate + NAD(+) + H2O = (2S,4S)-4-hydroxy-2,3,4,5-tetrahydrodipicolinate + NADH + H(+)</text>
        <dbReference type="Rhea" id="RHEA:35323"/>
        <dbReference type="ChEBI" id="CHEBI:15377"/>
        <dbReference type="ChEBI" id="CHEBI:15378"/>
        <dbReference type="ChEBI" id="CHEBI:16845"/>
        <dbReference type="ChEBI" id="CHEBI:57540"/>
        <dbReference type="ChEBI" id="CHEBI:57945"/>
        <dbReference type="ChEBI" id="CHEBI:67139"/>
        <dbReference type="EC" id="1.17.1.8"/>
    </reaction>
</comment>
<evidence type="ECO:0000256" key="13">
    <source>
        <dbReference type="HAMAP-Rule" id="MF_00102"/>
    </source>
</evidence>
<sequence>MKTKIAVNAASGKMGQQVISQATSHSQVELTAAFCRSDHRLLGRQVGFNNIEYTSDIEQGLNQSDVVIDFSLPEGTMELVKQTAKTKTPLIIGTTGFSDEQISELKDAAKNFPVLLAPNTSIGVNSTLALLSLAAKMLGKQADIEIIEAHHKHKIDAPSGTAIRMGQAIAEAMGENFNDLKTTDSRFEKRTRKKGEIGMSVIRAGEIIGEHKVLFALDNEIISIEHKAQNRHCFAEGAVEAAVWLAQQPAGFYTMQDFLANR</sequence>
<feature type="binding site" evidence="13">
    <location>
        <position position="151"/>
    </location>
    <ligand>
        <name>(S)-2,3,4,5-tetrahydrodipicolinate</name>
        <dbReference type="ChEBI" id="CHEBI:16845"/>
    </ligand>
</feature>
<name>A0A545UGP0_9GAMM</name>
<evidence type="ECO:0000256" key="12">
    <source>
        <dbReference type="ARBA" id="ARBA00049396"/>
    </source>
</evidence>
<dbReference type="PANTHER" id="PTHR20836">
    <property type="entry name" value="DIHYDRODIPICOLINATE REDUCTASE"/>
    <property type="match status" value="1"/>
</dbReference>
<comment type="caution">
    <text evidence="13">Was originally thought to be a dihydrodipicolinate reductase (DHDPR), catalyzing the conversion of dihydrodipicolinate to tetrahydrodipicolinate. However, it was shown in E.coli that the substrate of the enzymatic reaction is not dihydrodipicolinate (DHDP) but in fact (2S,4S)-4-hydroxy-2,3,4,5-tetrahydrodipicolinic acid (HTPA), the product released by the DapA-catalyzed reaction.</text>
</comment>
<feature type="binding site" evidence="13">
    <location>
        <position position="36"/>
    </location>
    <ligand>
        <name>NADP(+)</name>
        <dbReference type="ChEBI" id="CHEBI:58349"/>
    </ligand>
</feature>
<evidence type="ECO:0000256" key="2">
    <source>
        <dbReference type="ARBA" id="ARBA00022490"/>
    </source>
</evidence>
<evidence type="ECO:0000313" key="16">
    <source>
        <dbReference type="EMBL" id="TQV88652.1"/>
    </source>
</evidence>
<keyword evidence="5 13" id="KW-0220">Diaminopimelate biosynthesis</keyword>
<dbReference type="AlphaFoldDB" id="A0A545UGP0"/>
<dbReference type="Proteomes" id="UP000315439">
    <property type="component" value="Unassembled WGS sequence"/>
</dbReference>
<keyword evidence="3 13" id="KW-0028">Amino-acid biosynthesis</keyword>
<dbReference type="FunFam" id="3.30.360.10:FF:000004">
    <property type="entry name" value="4-hydroxy-tetrahydrodipicolinate reductase"/>
    <property type="match status" value="1"/>
</dbReference>
<feature type="domain" description="Dihydrodipicolinate reductase C-terminal" evidence="15">
    <location>
        <begin position="123"/>
        <end position="259"/>
    </location>
</feature>
<protein>
    <recommendedName>
        <fullName evidence="10 13">4-hydroxy-tetrahydrodipicolinate reductase</fullName>
        <shortName evidence="13">HTPA reductase</shortName>
        <ecNumber evidence="10 13">1.17.1.8</ecNumber>
    </recommendedName>
</protein>
<dbReference type="GO" id="GO:0008839">
    <property type="term" value="F:4-hydroxy-tetrahydrodipicolinate reductase"/>
    <property type="evidence" value="ECO:0007669"/>
    <property type="project" value="UniProtKB-UniRule"/>
</dbReference>
<dbReference type="Pfam" id="PF01113">
    <property type="entry name" value="DapB_N"/>
    <property type="match status" value="1"/>
</dbReference>
<dbReference type="NCBIfam" id="TIGR00036">
    <property type="entry name" value="dapB"/>
    <property type="match status" value="1"/>
</dbReference>
<dbReference type="GO" id="GO:0005829">
    <property type="term" value="C:cytosol"/>
    <property type="evidence" value="ECO:0007669"/>
    <property type="project" value="TreeGrafter"/>
</dbReference>
<dbReference type="EMBL" id="VIKS01000004">
    <property type="protein sequence ID" value="TQV88652.1"/>
    <property type="molecule type" value="Genomic_DNA"/>
</dbReference>
<evidence type="ECO:0000256" key="8">
    <source>
        <dbReference type="ARBA" id="ARBA00023154"/>
    </source>
</evidence>
<evidence type="ECO:0000256" key="10">
    <source>
        <dbReference type="ARBA" id="ARBA00038983"/>
    </source>
</evidence>
<dbReference type="RefSeq" id="WP_142893160.1">
    <property type="nucleotide sequence ID" value="NZ_ML660162.1"/>
</dbReference>
<gene>
    <name evidence="13" type="primary">dapB</name>
    <name evidence="16" type="ORF">FLL46_09050</name>
</gene>
<dbReference type="UniPathway" id="UPA00034">
    <property type="reaction ID" value="UER00018"/>
</dbReference>
<evidence type="ECO:0000256" key="6">
    <source>
        <dbReference type="ARBA" id="ARBA00023002"/>
    </source>
</evidence>
<evidence type="ECO:0000259" key="15">
    <source>
        <dbReference type="Pfam" id="PF05173"/>
    </source>
</evidence>
<evidence type="ECO:0000256" key="7">
    <source>
        <dbReference type="ARBA" id="ARBA00023027"/>
    </source>
</evidence>
<evidence type="ECO:0000259" key="14">
    <source>
        <dbReference type="Pfam" id="PF01113"/>
    </source>
</evidence>
<dbReference type="Pfam" id="PF05173">
    <property type="entry name" value="DapB_C"/>
    <property type="match status" value="1"/>
</dbReference>
<comment type="subcellular location">
    <subcellularLocation>
        <location evidence="13">Cytoplasm</location>
    </subcellularLocation>
</comment>
<feature type="active site" description="Proton donor/acceptor" evidence="13">
    <location>
        <position position="150"/>
    </location>
</feature>